<accession>A0A518J171</accession>
<organism evidence="5 6">
    <name type="scientific">Rosistilla oblonga</name>
    <dbReference type="NCBI Taxonomy" id="2527990"/>
    <lineage>
        <taxon>Bacteria</taxon>
        <taxon>Pseudomonadati</taxon>
        <taxon>Planctomycetota</taxon>
        <taxon>Planctomycetia</taxon>
        <taxon>Pirellulales</taxon>
        <taxon>Pirellulaceae</taxon>
        <taxon>Rosistilla</taxon>
    </lineage>
</organism>
<evidence type="ECO:0000256" key="2">
    <source>
        <dbReference type="ARBA" id="ARBA00023125"/>
    </source>
</evidence>
<feature type="domain" description="HTH araC/xylS-type" evidence="4">
    <location>
        <begin position="164"/>
        <end position="262"/>
    </location>
</feature>
<dbReference type="Gene3D" id="3.30.450.20">
    <property type="entry name" value="PAS domain"/>
    <property type="match status" value="1"/>
</dbReference>
<dbReference type="SMART" id="SM00342">
    <property type="entry name" value="HTH_ARAC"/>
    <property type="match status" value="1"/>
</dbReference>
<evidence type="ECO:0000256" key="3">
    <source>
        <dbReference type="ARBA" id="ARBA00023163"/>
    </source>
</evidence>
<dbReference type="AlphaFoldDB" id="A0A518J171"/>
<sequence length="277" mass="31569">MPRHPKQFLYAAIKLVYKSGMKKTASRNRFFERLDPSQQPLALFDLLPDVSFFVKDRRGRFMALNRRGCEYCGVVSEKAAIGKTDHDFFPKTRADTYREDDEQVMSSGEAIVNRIESAPEDAGSPRLVATSKIPLRDRRGRVIGVAGFSRQIERIQSGTADAMAEVIQYIHNHFTEALSSGELATMAGLSVSHFERRFRLAFGASPRQYLIRVRIENAATKLRSSDQSITAIALSCGFYDHAHFSRSFKNLMNMSPSAYRTKTQHVHETKRTERRRR</sequence>
<dbReference type="PANTHER" id="PTHR46796:SF13">
    <property type="entry name" value="HTH-TYPE TRANSCRIPTIONAL ACTIVATOR RHAS"/>
    <property type="match status" value="1"/>
</dbReference>
<dbReference type="InterPro" id="IPR018060">
    <property type="entry name" value="HTH_AraC"/>
</dbReference>
<name>A0A518J171_9BACT</name>
<dbReference type="CDD" id="cd00130">
    <property type="entry name" value="PAS"/>
    <property type="match status" value="1"/>
</dbReference>
<dbReference type="PANTHER" id="PTHR46796">
    <property type="entry name" value="HTH-TYPE TRANSCRIPTIONAL ACTIVATOR RHAS-RELATED"/>
    <property type="match status" value="1"/>
</dbReference>
<dbReference type="InterPro" id="IPR009057">
    <property type="entry name" value="Homeodomain-like_sf"/>
</dbReference>
<protein>
    <submittedName>
        <fullName evidence="5">HTH-type transcriptional activator RhaS</fullName>
    </submittedName>
</protein>
<dbReference type="InterPro" id="IPR018062">
    <property type="entry name" value="HTH_AraC-typ_CS"/>
</dbReference>
<evidence type="ECO:0000313" key="6">
    <source>
        <dbReference type="Proteomes" id="UP000316770"/>
    </source>
</evidence>
<dbReference type="InterPro" id="IPR013656">
    <property type="entry name" value="PAS_4"/>
</dbReference>
<dbReference type="NCBIfam" id="TIGR00229">
    <property type="entry name" value="sensory_box"/>
    <property type="match status" value="1"/>
</dbReference>
<evidence type="ECO:0000256" key="1">
    <source>
        <dbReference type="ARBA" id="ARBA00023015"/>
    </source>
</evidence>
<dbReference type="Proteomes" id="UP000316770">
    <property type="component" value="Chromosome"/>
</dbReference>
<dbReference type="SUPFAM" id="SSF55785">
    <property type="entry name" value="PYP-like sensor domain (PAS domain)"/>
    <property type="match status" value="1"/>
</dbReference>
<dbReference type="InterPro" id="IPR020449">
    <property type="entry name" value="Tscrpt_reg_AraC-type_HTH"/>
</dbReference>
<dbReference type="Pfam" id="PF12833">
    <property type="entry name" value="HTH_18"/>
    <property type="match status" value="1"/>
</dbReference>
<keyword evidence="1" id="KW-0805">Transcription regulation</keyword>
<dbReference type="EMBL" id="CP036318">
    <property type="protein sequence ID" value="QDV59091.1"/>
    <property type="molecule type" value="Genomic_DNA"/>
</dbReference>
<keyword evidence="3" id="KW-0804">Transcription</keyword>
<evidence type="ECO:0000259" key="4">
    <source>
        <dbReference type="PROSITE" id="PS01124"/>
    </source>
</evidence>
<dbReference type="PROSITE" id="PS01124">
    <property type="entry name" value="HTH_ARAC_FAMILY_2"/>
    <property type="match status" value="1"/>
</dbReference>
<dbReference type="GO" id="GO:0003700">
    <property type="term" value="F:DNA-binding transcription factor activity"/>
    <property type="evidence" value="ECO:0007669"/>
    <property type="project" value="InterPro"/>
</dbReference>
<dbReference type="InterPro" id="IPR000014">
    <property type="entry name" value="PAS"/>
</dbReference>
<dbReference type="Pfam" id="PF08448">
    <property type="entry name" value="PAS_4"/>
    <property type="match status" value="1"/>
</dbReference>
<dbReference type="GO" id="GO:0043565">
    <property type="term" value="F:sequence-specific DNA binding"/>
    <property type="evidence" value="ECO:0007669"/>
    <property type="project" value="InterPro"/>
</dbReference>
<gene>
    <name evidence="5" type="primary">rhaS</name>
    <name evidence="5" type="ORF">Mal33_51160</name>
</gene>
<dbReference type="PROSITE" id="PS00041">
    <property type="entry name" value="HTH_ARAC_FAMILY_1"/>
    <property type="match status" value="1"/>
</dbReference>
<dbReference type="SMART" id="SM00091">
    <property type="entry name" value="PAS"/>
    <property type="match status" value="1"/>
</dbReference>
<dbReference type="InterPro" id="IPR050204">
    <property type="entry name" value="AraC_XylS_family_regulators"/>
</dbReference>
<reference evidence="5 6" key="1">
    <citation type="submission" date="2019-02" db="EMBL/GenBank/DDBJ databases">
        <title>Deep-cultivation of Planctomycetes and their phenomic and genomic characterization uncovers novel biology.</title>
        <authorList>
            <person name="Wiegand S."/>
            <person name="Jogler M."/>
            <person name="Boedeker C."/>
            <person name="Pinto D."/>
            <person name="Vollmers J."/>
            <person name="Rivas-Marin E."/>
            <person name="Kohn T."/>
            <person name="Peeters S.H."/>
            <person name="Heuer A."/>
            <person name="Rast P."/>
            <person name="Oberbeckmann S."/>
            <person name="Bunk B."/>
            <person name="Jeske O."/>
            <person name="Meyerdierks A."/>
            <person name="Storesund J.E."/>
            <person name="Kallscheuer N."/>
            <person name="Luecker S."/>
            <person name="Lage O.M."/>
            <person name="Pohl T."/>
            <person name="Merkel B.J."/>
            <person name="Hornburger P."/>
            <person name="Mueller R.-W."/>
            <person name="Bruemmer F."/>
            <person name="Labrenz M."/>
            <person name="Spormann A.M."/>
            <person name="Op den Camp H."/>
            <person name="Overmann J."/>
            <person name="Amann R."/>
            <person name="Jetten M.S.M."/>
            <person name="Mascher T."/>
            <person name="Medema M.H."/>
            <person name="Devos D.P."/>
            <person name="Kaster A.-K."/>
            <person name="Ovreas L."/>
            <person name="Rohde M."/>
            <person name="Galperin M.Y."/>
            <person name="Jogler C."/>
        </authorList>
    </citation>
    <scope>NUCLEOTIDE SEQUENCE [LARGE SCALE GENOMIC DNA]</scope>
    <source>
        <strain evidence="5 6">Mal33</strain>
    </source>
</reference>
<keyword evidence="6" id="KW-1185">Reference proteome</keyword>
<proteinExistence type="predicted"/>
<keyword evidence="2" id="KW-0238">DNA-binding</keyword>
<dbReference type="PRINTS" id="PR00032">
    <property type="entry name" value="HTHARAC"/>
</dbReference>
<evidence type="ECO:0000313" key="5">
    <source>
        <dbReference type="EMBL" id="QDV59091.1"/>
    </source>
</evidence>
<dbReference type="SUPFAM" id="SSF46689">
    <property type="entry name" value="Homeodomain-like"/>
    <property type="match status" value="2"/>
</dbReference>
<dbReference type="Gene3D" id="1.10.10.60">
    <property type="entry name" value="Homeodomain-like"/>
    <property type="match status" value="2"/>
</dbReference>
<dbReference type="InterPro" id="IPR035965">
    <property type="entry name" value="PAS-like_dom_sf"/>
</dbReference>